<evidence type="ECO:0000313" key="2">
    <source>
        <dbReference type="Proteomes" id="UP000024404"/>
    </source>
</evidence>
<organism evidence="1 2">
    <name type="scientific">Onchocerca volvulus</name>
    <dbReference type="NCBI Taxonomy" id="6282"/>
    <lineage>
        <taxon>Eukaryota</taxon>
        <taxon>Metazoa</taxon>
        <taxon>Ecdysozoa</taxon>
        <taxon>Nematoda</taxon>
        <taxon>Chromadorea</taxon>
        <taxon>Rhabditida</taxon>
        <taxon>Spirurina</taxon>
        <taxon>Spiruromorpha</taxon>
        <taxon>Filarioidea</taxon>
        <taxon>Onchocercidae</taxon>
        <taxon>Onchocerca</taxon>
    </lineage>
</organism>
<evidence type="ECO:0000313" key="1">
    <source>
        <dbReference type="EnsemblMetazoa" id="OVOC9643.1"/>
    </source>
</evidence>
<dbReference type="EMBL" id="CMVM020000284">
    <property type="status" value="NOT_ANNOTATED_CDS"/>
    <property type="molecule type" value="Genomic_DNA"/>
</dbReference>
<protein>
    <submittedName>
        <fullName evidence="1">Uncharacterized protein</fullName>
    </submittedName>
</protein>
<name>A0A8R1Y3R4_ONCVO</name>
<keyword evidence="2" id="KW-1185">Reference proteome</keyword>
<reference evidence="1" key="2">
    <citation type="submission" date="2022-06" db="UniProtKB">
        <authorList>
            <consortium name="EnsemblMetazoa"/>
        </authorList>
    </citation>
    <scope>IDENTIFICATION</scope>
</reference>
<dbReference type="Proteomes" id="UP000024404">
    <property type="component" value="Unassembled WGS sequence"/>
</dbReference>
<reference evidence="2" key="1">
    <citation type="submission" date="2013-10" db="EMBL/GenBank/DDBJ databases">
        <title>Genome sequencing of Onchocerca volvulus.</title>
        <authorList>
            <person name="Cotton J."/>
            <person name="Tsai J."/>
            <person name="Stanley E."/>
            <person name="Tracey A."/>
            <person name="Holroyd N."/>
            <person name="Lustigman S."/>
            <person name="Berriman M."/>
        </authorList>
    </citation>
    <scope>NUCLEOTIDE SEQUENCE</scope>
</reference>
<sequence length="107" mass="12385">MKCFKMNHAISNCNSPSDGGIHPNYAKFLKSVLGFCALEISYFMVFGNYRNCVYYLEELGIAFHILKLSHSKFYDNERTQDLQDQFLPVISFSFFFSILKCSLVQTL</sequence>
<proteinExistence type="predicted"/>
<dbReference type="EnsemblMetazoa" id="OVOC9643.1">
    <property type="protein sequence ID" value="OVOC9643.1"/>
    <property type="gene ID" value="WBGene00246452"/>
</dbReference>
<dbReference type="AlphaFoldDB" id="A0A8R1Y3R4"/>
<accession>A0A8R1Y3R4</accession>